<sequence length="37" mass="3994">MLVLMKAVMARRSSAEIIPRMACDATGDGTSLRVRAD</sequence>
<dbReference type="Proteomes" id="UP000294820">
    <property type="component" value="Chromosome 1"/>
</dbReference>
<dbReference type="KEGG" id="daq:DAQ1742_04372"/>
<keyword evidence="2" id="KW-1185">Reference proteome</keyword>
<organism evidence="1 2">
    <name type="scientific">Dickeya aquatica</name>
    <dbReference type="NCBI Taxonomy" id="1401087"/>
    <lineage>
        <taxon>Bacteria</taxon>
        <taxon>Pseudomonadati</taxon>
        <taxon>Pseudomonadota</taxon>
        <taxon>Gammaproteobacteria</taxon>
        <taxon>Enterobacterales</taxon>
        <taxon>Pectobacteriaceae</taxon>
        <taxon>Dickeya</taxon>
    </lineage>
</organism>
<name>A0A375AGH8_9GAMM</name>
<protein>
    <submittedName>
        <fullName evidence="1">Uncharacterized protein</fullName>
    </submittedName>
</protein>
<gene>
    <name evidence="1" type="ORF">DAQ1742_04372</name>
</gene>
<evidence type="ECO:0000313" key="2">
    <source>
        <dbReference type="Proteomes" id="UP000294820"/>
    </source>
</evidence>
<dbReference type="AlphaFoldDB" id="A0A375AGH8"/>
<dbReference type="EMBL" id="LT615367">
    <property type="protein sequence ID" value="SLM65117.1"/>
    <property type="molecule type" value="Genomic_DNA"/>
</dbReference>
<proteinExistence type="predicted"/>
<accession>A0A375AGH8</accession>
<evidence type="ECO:0000313" key="1">
    <source>
        <dbReference type="EMBL" id="SLM65117.1"/>
    </source>
</evidence>
<reference evidence="1 2" key="1">
    <citation type="submission" date="2016-09" db="EMBL/GenBank/DDBJ databases">
        <authorList>
            <person name="Reverchon S."/>
            <person name="Nasser W."/>
            <person name="Leonard S."/>
            <person name="Brochier C."/>
            <person name="Duprey A."/>
        </authorList>
    </citation>
    <scope>NUCLEOTIDE SEQUENCE [LARGE SCALE GENOMIC DNA]</scope>
    <source>
        <strain evidence="1 2">174/2</strain>
    </source>
</reference>